<feature type="compositionally biased region" description="Gly residues" evidence="1">
    <location>
        <begin position="113"/>
        <end position="122"/>
    </location>
</feature>
<gene>
    <name evidence="3" type="ORF">OCS_00271</name>
</gene>
<dbReference type="CDD" id="cd04657">
    <property type="entry name" value="Piwi_ago-like"/>
    <property type="match status" value="1"/>
</dbReference>
<evidence type="ECO:0000259" key="2">
    <source>
        <dbReference type="PROSITE" id="PS50822"/>
    </source>
</evidence>
<dbReference type="eggNOG" id="KOG1041">
    <property type="taxonomic scope" value="Eukaryota"/>
</dbReference>
<feature type="compositionally biased region" description="Basic and acidic residues" evidence="1">
    <location>
        <begin position="103"/>
        <end position="112"/>
    </location>
</feature>
<dbReference type="InterPro" id="IPR036085">
    <property type="entry name" value="PAZ_dom_sf"/>
</dbReference>
<organism evidence="3 4">
    <name type="scientific">Ophiocordyceps sinensis (strain Co18 / CGMCC 3.14243)</name>
    <name type="common">Yarsagumba caterpillar fungus</name>
    <name type="synonym">Hirsutella sinensis</name>
    <dbReference type="NCBI Taxonomy" id="911162"/>
    <lineage>
        <taxon>Eukaryota</taxon>
        <taxon>Fungi</taxon>
        <taxon>Dikarya</taxon>
        <taxon>Ascomycota</taxon>
        <taxon>Pezizomycotina</taxon>
        <taxon>Sordariomycetes</taxon>
        <taxon>Hypocreomycetidae</taxon>
        <taxon>Hypocreales</taxon>
        <taxon>Ophiocordycipitaceae</taxon>
        <taxon>Ophiocordyceps</taxon>
    </lineage>
</organism>
<dbReference type="EMBL" id="KE652183">
    <property type="protein sequence ID" value="EQL04024.1"/>
    <property type="molecule type" value="Genomic_DNA"/>
</dbReference>
<dbReference type="Pfam" id="PF16488">
    <property type="entry name" value="ArgoL2"/>
    <property type="match status" value="1"/>
</dbReference>
<dbReference type="InterPro" id="IPR032474">
    <property type="entry name" value="Argonaute_N"/>
</dbReference>
<proteinExistence type="predicted"/>
<dbReference type="SMART" id="SM00950">
    <property type="entry name" value="Piwi"/>
    <property type="match status" value="1"/>
</dbReference>
<feature type="compositionally biased region" description="Gly residues" evidence="1">
    <location>
        <begin position="68"/>
        <end position="77"/>
    </location>
</feature>
<feature type="domain" description="Piwi" evidence="2">
    <location>
        <begin position="729"/>
        <end position="1046"/>
    </location>
</feature>
<evidence type="ECO:0000256" key="1">
    <source>
        <dbReference type="SAM" id="MobiDB-lite"/>
    </source>
</evidence>
<reference evidence="3 4" key="1">
    <citation type="journal article" date="2013" name="Chin. Sci. Bull.">
        <title>Genome survey uncovers the secrets of sex and lifestyle in caterpillar fungus.</title>
        <authorList>
            <person name="Hu X."/>
            <person name="Zhang Y."/>
            <person name="Xiao G."/>
            <person name="Zheng P."/>
            <person name="Xia Y."/>
            <person name="Zhang X."/>
            <person name="St Leger R.J."/>
            <person name="Liu X."/>
            <person name="Wang C."/>
        </authorList>
    </citation>
    <scope>NUCLEOTIDE SEQUENCE [LARGE SCALE GENOMIC DNA]</scope>
    <source>
        <strain evidence="4">Co18 / CGMCC 3.14243</strain>
        <tissue evidence="3">Fruit-body</tissue>
    </source>
</reference>
<dbReference type="PROSITE" id="PS50822">
    <property type="entry name" value="PIWI"/>
    <property type="match status" value="1"/>
</dbReference>
<dbReference type="GO" id="GO:0003723">
    <property type="term" value="F:RNA binding"/>
    <property type="evidence" value="ECO:0007669"/>
    <property type="project" value="InterPro"/>
</dbReference>
<dbReference type="Pfam" id="PF02171">
    <property type="entry name" value="Piwi"/>
    <property type="match status" value="1"/>
</dbReference>
<dbReference type="AlphaFoldDB" id="T5AN58"/>
<dbReference type="InterPro" id="IPR012337">
    <property type="entry name" value="RNaseH-like_sf"/>
</dbReference>
<dbReference type="CDD" id="cd02846">
    <property type="entry name" value="PAZ_argonaute_like"/>
    <property type="match status" value="1"/>
</dbReference>
<dbReference type="InterPro" id="IPR036397">
    <property type="entry name" value="RNaseH_sf"/>
</dbReference>
<dbReference type="OrthoDB" id="10252740at2759"/>
<dbReference type="Gene3D" id="3.30.420.10">
    <property type="entry name" value="Ribonuclease H-like superfamily/Ribonuclease H"/>
    <property type="match status" value="1"/>
</dbReference>
<dbReference type="Gene3D" id="2.170.260.10">
    <property type="entry name" value="paz domain"/>
    <property type="match status" value="1"/>
</dbReference>
<dbReference type="Gene3D" id="3.40.50.2300">
    <property type="match status" value="1"/>
</dbReference>
<accession>T5AN58</accession>
<dbReference type="InterPro" id="IPR045246">
    <property type="entry name" value="Piwi_ago-like"/>
</dbReference>
<dbReference type="SUPFAM" id="SSF101690">
    <property type="entry name" value="PAZ domain"/>
    <property type="match status" value="1"/>
</dbReference>
<protein>
    <submittedName>
        <fullName evidence="3">QDE2-like protein</fullName>
    </submittedName>
</protein>
<name>T5AN58_OPHSC</name>
<feature type="region of interest" description="Disordered" evidence="1">
    <location>
        <begin position="1"/>
        <end position="130"/>
    </location>
</feature>
<dbReference type="HOGENOM" id="CLU_004544_4_1_1"/>
<dbReference type="InterPro" id="IPR003100">
    <property type="entry name" value="PAZ_dom"/>
</dbReference>
<sequence length="1082" mass="118860">MSDRGGRGGRGGGAGARGRGGDRGGYSDRGRGGYGDRGRGGYDRGGQGDRGRGGYRGGRGDGGDRGGRGGGFRGGRGGRPRDTTTELDSEPSRRRGRGGYRGGRGDGGDRGGRGGGFRGGRGGRPRDTTTELAYSVGGSSPQPDAAVTNLEDRLIKGQVSSADGLASQMAKADIRGAALQARSTDVFPLRPAFGTNGQAVTLWANYFNVNLKPTVLYKYTFEFAQVGTESSSDTPSKPSKPQSKEVKGRKLYFAVRELLSTLKAADKSLVLATEFKSQLVSLQKLKLAENPVRFRLPVESSADKWDVIDATIHGPTEAPLDALLKYVATMNEGPDEGIFPKHPDVIDALNVVLGHGPRSKLHDISAVGSARFFPFGSDEASTNLFQDFHQLIAARGFFQSARLGTGRLLLNANVSHGVFRAAGKLADLFDRKVKAFAKFMPKTRVWADIILSTGEQVRRTKSIHGIVSQSELSRQKPSEGKPLKFVPNYEYPGPKQVQFFLDDGKGGGRYISVFDYFKMKYKRTLQDYPLVNLGRADKPTLFPAELIEIQPGQSVKTRLTMNETTAMLDVACRSPYSNAMSISAEGRKTLGLDDEGLSRFGISVDKSLLTVRGRVLNVPMISYLNNQQKRADVGPVNGSWNMRNVRVVKPGAMIERWTFLNIMKRSDSPIIEVPVMKEFARFLGSNMGIRIKASPVVPADGKAFTSWERAMGDGLENFFQWAKTSRIQYVFFILTEKDSQGLYSKIKSLADCTFGIHTSVVTSKHLLKPNNMMYYANVGLKVNLKAGGVNHRLREDVGLLKDGKTMVAGYDVTHPTNMATGRDAREAPSLVGLVASIDKDLAQWPAVSWEQPSKQEMLSGQLVDAFKTRLELWQRHNQGHFPENIVIFRDGVSEGQFAQVLEKELPSIREACRVKYPPKAPPPRLTIVVSVKRHQTRFFPTSKETMSDSGNIRNGTVVDRGVTQARYWDFFLTAHHALKGTARPAHYTVILDEIFRQKYKSSAANELERLTHELCYLYGRATKAVSICPPAYYADIVCERARAHRPEIFEVSDTDSVSTGGKASPAASRQVHESLKDTMYYI</sequence>
<dbReference type="Pfam" id="PF08699">
    <property type="entry name" value="ArgoL1"/>
    <property type="match status" value="1"/>
</dbReference>
<dbReference type="SMART" id="SM01163">
    <property type="entry name" value="DUF1785"/>
    <property type="match status" value="1"/>
</dbReference>
<dbReference type="InterPro" id="IPR032472">
    <property type="entry name" value="ArgoL2"/>
</dbReference>
<feature type="compositionally biased region" description="Gly residues" evidence="1">
    <location>
        <begin position="8"/>
        <end position="18"/>
    </location>
</feature>
<dbReference type="InterPro" id="IPR003165">
    <property type="entry name" value="Piwi"/>
</dbReference>
<dbReference type="Pfam" id="PF02170">
    <property type="entry name" value="PAZ"/>
    <property type="match status" value="1"/>
</dbReference>
<dbReference type="Pfam" id="PF16486">
    <property type="entry name" value="ArgoN"/>
    <property type="match status" value="1"/>
</dbReference>
<evidence type="ECO:0000313" key="3">
    <source>
        <dbReference type="EMBL" id="EQL04024.1"/>
    </source>
</evidence>
<evidence type="ECO:0000313" key="4">
    <source>
        <dbReference type="Proteomes" id="UP000019374"/>
    </source>
</evidence>
<dbReference type="SUPFAM" id="SSF53098">
    <property type="entry name" value="Ribonuclease H-like"/>
    <property type="match status" value="1"/>
</dbReference>
<dbReference type="Proteomes" id="UP000019374">
    <property type="component" value="Unassembled WGS sequence"/>
</dbReference>
<dbReference type="PANTHER" id="PTHR22891">
    <property type="entry name" value="EUKARYOTIC TRANSLATION INITIATION FACTOR 2C"/>
    <property type="match status" value="1"/>
</dbReference>
<dbReference type="InterPro" id="IPR014811">
    <property type="entry name" value="ArgoL1"/>
</dbReference>
<feature type="compositionally biased region" description="Basic and acidic residues" evidence="1">
    <location>
        <begin position="19"/>
        <end position="67"/>
    </location>
</feature>